<evidence type="ECO:0000313" key="30">
    <source>
        <dbReference type="Proteomes" id="UP001147746"/>
    </source>
</evidence>
<comment type="subunit">
    <text evidence="20">Monomer. Component of the 2-(3-amino-3-carboxypropyl)histidine synthase complex composed of DPH1, DPH2, DPH3 and a NADH-dependent reductase, predominantly CBR1.</text>
</comment>
<dbReference type="SUPFAM" id="SSF52343">
    <property type="entry name" value="Ferredoxin reductase-like, C-terminal NADP-linked domain"/>
    <property type="match status" value="1"/>
</dbReference>
<comment type="catalytic activity">
    <reaction evidence="24">
        <text>2 Fe(3+)-[Dph3] + NADH = 2 Fe(2+)-[Dph3] + NAD(+) + H(+)</text>
        <dbReference type="Rhea" id="RHEA:71231"/>
        <dbReference type="Rhea" id="RHEA-COMP:18002"/>
        <dbReference type="Rhea" id="RHEA-COMP:18003"/>
        <dbReference type="ChEBI" id="CHEBI:15378"/>
        <dbReference type="ChEBI" id="CHEBI:29033"/>
        <dbReference type="ChEBI" id="CHEBI:29034"/>
        <dbReference type="ChEBI" id="CHEBI:57540"/>
        <dbReference type="ChEBI" id="CHEBI:57945"/>
        <dbReference type="ChEBI" id="CHEBI:83228"/>
    </reaction>
    <physiologicalReaction direction="left-to-right" evidence="24">
        <dbReference type="Rhea" id="RHEA:71232"/>
    </physiologicalReaction>
</comment>
<comment type="function">
    <text evidence="19">NADH-dependent reductase for DPH3 and cytochrome b5. Required for the first step of diphthamide biosynthesis, a post-translational modification of histidine which occurs in elongation factor 2. DPH1 and DPH2 transfer a 3-amino-3-carboxypropyl (ACP) group from S-adenosyl-L-methionine (SAM) to a histidine residue, the reaction is assisted by a reduction system comprising DPH3 and a NADH-dependent reductase, predominantly CBR1. By reducing DPH3, also involved in the formation of the tRNA wobble base modification mcm5s 2U (5-methoxycarbonylmethyl-2-thiouridine), mediated by the elongator complex. The cytochrome b5/NADH cytochrome b5 reductase electron transfer system supports the catalytic activity of several sterol biosynthetic enzymes.</text>
</comment>
<dbReference type="InterPro" id="IPR018506">
    <property type="entry name" value="Cyt_B5_heme-BS"/>
</dbReference>
<dbReference type="GO" id="GO:0020037">
    <property type="term" value="F:heme binding"/>
    <property type="evidence" value="ECO:0007669"/>
    <property type="project" value="UniProtKB-UniRule"/>
</dbReference>
<dbReference type="GO" id="GO:0005741">
    <property type="term" value="C:mitochondrial outer membrane"/>
    <property type="evidence" value="ECO:0007669"/>
    <property type="project" value="UniProtKB-SubCell"/>
</dbReference>
<accession>A0A9W9U450</accession>
<comment type="cofactor">
    <cofactor evidence="1 25">
        <name>FAD</name>
        <dbReference type="ChEBI" id="CHEBI:57692"/>
    </cofactor>
</comment>
<evidence type="ECO:0000256" key="3">
    <source>
        <dbReference type="ARBA" id="ARBA00005156"/>
    </source>
</evidence>
<reference evidence="29" key="1">
    <citation type="submission" date="2022-12" db="EMBL/GenBank/DDBJ databases">
        <authorList>
            <person name="Petersen C."/>
        </authorList>
    </citation>
    <scope>NUCLEOTIDE SEQUENCE</scope>
    <source>
        <strain evidence="29">IBT 21472</strain>
    </source>
</reference>
<keyword evidence="6 26" id="KW-0349">Heme</keyword>
<dbReference type="PRINTS" id="PR00406">
    <property type="entry name" value="CYTB5RDTASE"/>
</dbReference>
<evidence type="ECO:0000256" key="16">
    <source>
        <dbReference type="ARBA" id="ARBA00023027"/>
    </source>
</evidence>
<keyword evidence="15 26" id="KW-0408">Iron</keyword>
<evidence type="ECO:0000259" key="28">
    <source>
        <dbReference type="PROSITE" id="PS51384"/>
    </source>
</evidence>
<evidence type="ECO:0000256" key="6">
    <source>
        <dbReference type="ARBA" id="ARBA00022617"/>
    </source>
</evidence>
<evidence type="ECO:0000313" key="29">
    <source>
        <dbReference type="EMBL" id="KAJ5315726.1"/>
    </source>
</evidence>
<dbReference type="FunFam" id="3.40.50.80:FF:000019">
    <property type="entry name" value="NADH-cytochrome b5 reductase"/>
    <property type="match status" value="1"/>
</dbReference>
<keyword evidence="10 26" id="KW-0479">Metal-binding</keyword>
<dbReference type="OrthoDB" id="260519at2759"/>
<feature type="binding site" evidence="25">
    <location>
        <position position="336"/>
    </location>
    <ligand>
        <name>FAD</name>
        <dbReference type="ChEBI" id="CHEBI:57692"/>
    </ligand>
</feature>
<evidence type="ECO:0000256" key="26">
    <source>
        <dbReference type="RuleBase" id="RU362121"/>
    </source>
</evidence>
<reference evidence="29" key="2">
    <citation type="journal article" date="2023" name="IMA Fungus">
        <title>Comparative genomic study of the Penicillium genus elucidates a diverse pangenome and 15 lateral gene transfer events.</title>
        <authorList>
            <person name="Petersen C."/>
            <person name="Sorensen T."/>
            <person name="Nielsen M.R."/>
            <person name="Sondergaard T.E."/>
            <person name="Sorensen J.L."/>
            <person name="Fitzpatrick D.A."/>
            <person name="Frisvad J.C."/>
            <person name="Nielsen K.L."/>
        </authorList>
    </citation>
    <scope>NUCLEOTIDE SEQUENCE</scope>
    <source>
        <strain evidence="29">IBT 21472</strain>
    </source>
</reference>
<keyword evidence="8" id="KW-0808">Transferase</keyword>
<comment type="caution">
    <text evidence="29">The sequence shown here is derived from an EMBL/GenBank/DDBJ whole genome shotgun (WGS) entry which is preliminary data.</text>
</comment>
<evidence type="ECO:0000256" key="17">
    <source>
        <dbReference type="ARBA" id="ARBA00023128"/>
    </source>
</evidence>
<dbReference type="Gene3D" id="3.40.50.80">
    <property type="entry name" value="Nucleotide-binding domain of ferredoxin-NADP reductase (FNR) module"/>
    <property type="match status" value="1"/>
</dbReference>
<sequence>MADKGDNTGDLKIITKDEVARHKSKTDLWMILHNKVYDVTQYIEEHPGGVPILVESAGQDGTEAFEDIGHSTDAREIMEKYLIGKVPDEERTETSVNREPEVVPKSVHVAYEGSSDDQGPLRSIRTVFMGLLFTTPFVLLVTWYIRTLQRLRSATGFWKGIGISSLASISLTAAVTAWLRKYSKGAKNTSYPAHYKPEVTVSKRRNVSAGVLNPREFHSFPLAEKYKVSSDTYKYVFSLPKPDSILGLPTGQHVYIRHENNEGKMVSRSYTPTSSNTDRGRMELVVKTYEKGFMSQYLKNLKINEKADFRGPGGKMKYSRYLAKEIGMIAGGTGITPMFSIIKAVCMNDKDDTKISLLYANKTEEDILLREELDRYAKEHPDKFKVWYVLGSAPEGWEYGTGHIDKEMAKNQLPAPNGDESKILLCGPPGLQTAMTDSLVELGFHRPSAIARITDEIFIF</sequence>
<dbReference type="Pfam" id="PF00175">
    <property type="entry name" value="NAD_binding_1"/>
    <property type="match status" value="1"/>
</dbReference>
<dbReference type="GO" id="GO:0016740">
    <property type="term" value="F:transferase activity"/>
    <property type="evidence" value="ECO:0007669"/>
    <property type="project" value="UniProtKB-KW"/>
</dbReference>
<evidence type="ECO:0000256" key="25">
    <source>
        <dbReference type="PIRSR" id="PIRSR601834-1"/>
    </source>
</evidence>
<evidence type="ECO:0000259" key="27">
    <source>
        <dbReference type="PROSITE" id="PS50255"/>
    </source>
</evidence>
<evidence type="ECO:0000256" key="5">
    <source>
        <dbReference type="ARBA" id="ARBA00012011"/>
    </source>
</evidence>
<dbReference type="InterPro" id="IPR036400">
    <property type="entry name" value="Cyt_B5-like_heme/steroid_sf"/>
</dbReference>
<keyword evidence="14" id="KW-0560">Oxidoreductase</keyword>
<dbReference type="Pfam" id="PF00970">
    <property type="entry name" value="FAD_binding_6"/>
    <property type="match status" value="1"/>
</dbReference>
<feature type="binding site" evidence="25">
    <location>
        <position position="268"/>
    </location>
    <ligand>
        <name>FAD</name>
        <dbReference type="ChEBI" id="CHEBI:57692"/>
    </ligand>
</feature>
<keyword evidence="7 25" id="KW-0285">Flavoprotein</keyword>
<evidence type="ECO:0000256" key="1">
    <source>
        <dbReference type="ARBA" id="ARBA00001974"/>
    </source>
</evidence>
<evidence type="ECO:0000256" key="11">
    <source>
        <dbReference type="ARBA" id="ARBA00022787"/>
    </source>
</evidence>
<keyword evidence="9 26" id="KW-0812">Transmembrane</keyword>
<keyword evidence="11" id="KW-1000">Mitochondrion outer membrane</keyword>
<dbReference type="PANTHER" id="PTHR19370:SF178">
    <property type="entry name" value="CYTOCHROME-B5 REDUCTASE"/>
    <property type="match status" value="1"/>
</dbReference>
<organism evidence="29 30">
    <name type="scientific">Penicillium atrosanguineum</name>
    <dbReference type="NCBI Taxonomy" id="1132637"/>
    <lineage>
        <taxon>Eukaryota</taxon>
        <taxon>Fungi</taxon>
        <taxon>Dikarya</taxon>
        <taxon>Ascomycota</taxon>
        <taxon>Pezizomycotina</taxon>
        <taxon>Eurotiomycetes</taxon>
        <taxon>Eurotiomycetidae</taxon>
        <taxon>Eurotiales</taxon>
        <taxon>Aspergillaceae</taxon>
        <taxon>Penicillium</taxon>
    </lineage>
</organism>
<dbReference type="SUPFAM" id="SSF55856">
    <property type="entry name" value="Cytochrome b5-like heme/steroid binding domain"/>
    <property type="match status" value="1"/>
</dbReference>
<comment type="similarity">
    <text evidence="26">Belongs to the cytochrome b5 family.</text>
</comment>
<dbReference type="SUPFAM" id="SSF63380">
    <property type="entry name" value="Riboflavin synthase domain-like"/>
    <property type="match status" value="1"/>
</dbReference>
<dbReference type="InterPro" id="IPR008333">
    <property type="entry name" value="Cbr1-like_FAD-bd_dom"/>
</dbReference>
<feature type="binding site" evidence="25">
    <location>
        <position position="287"/>
    </location>
    <ligand>
        <name>FAD</name>
        <dbReference type="ChEBI" id="CHEBI:57692"/>
    </ligand>
</feature>
<evidence type="ECO:0000256" key="22">
    <source>
        <dbReference type="ARBA" id="ARBA00041901"/>
    </source>
</evidence>
<dbReference type="InterPro" id="IPR001709">
    <property type="entry name" value="Flavoprot_Pyr_Nucl_cyt_Rdtase"/>
</dbReference>
<name>A0A9W9U450_9EURO</name>
<dbReference type="FunFam" id="3.10.120.10:FF:000002">
    <property type="entry name" value="Cytochrome b5 type B"/>
    <property type="match status" value="1"/>
</dbReference>
<feature type="binding site" evidence="25">
    <location>
        <position position="295"/>
    </location>
    <ligand>
        <name>FAD</name>
        <dbReference type="ChEBI" id="CHEBI:57692"/>
    </ligand>
</feature>
<dbReference type="InterPro" id="IPR017927">
    <property type="entry name" value="FAD-bd_FR_type"/>
</dbReference>
<evidence type="ECO:0000256" key="18">
    <source>
        <dbReference type="ARBA" id="ARBA00023136"/>
    </source>
</evidence>
<dbReference type="InterPro" id="IPR001433">
    <property type="entry name" value="OxRdtase_FAD/NAD-bd"/>
</dbReference>
<comment type="catalytic activity">
    <reaction evidence="23">
        <text>2 Fe(III)-[cytochrome b5] + NADH = 2 Fe(II)-[cytochrome b5] + NAD(+) + H(+)</text>
        <dbReference type="Rhea" id="RHEA:46680"/>
        <dbReference type="Rhea" id="RHEA-COMP:10438"/>
        <dbReference type="Rhea" id="RHEA-COMP:10439"/>
        <dbReference type="ChEBI" id="CHEBI:15378"/>
        <dbReference type="ChEBI" id="CHEBI:29033"/>
        <dbReference type="ChEBI" id="CHEBI:29034"/>
        <dbReference type="ChEBI" id="CHEBI:57540"/>
        <dbReference type="ChEBI" id="CHEBI:57945"/>
        <dbReference type="EC" id="1.6.2.2"/>
    </reaction>
</comment>
<dbReference type="InterPro" id="IPR017938">
    <property type="entry name" value="Riboflavin_synthase-like_b-brl"/>
</dbReference>
<dbReference type="GO" id="GO:0046872">
    <property type="term" value="F:metal ion binding"/>
    <property type="evidence" value="ECO:0007669"/>
    <property type="project" value="UniProtKB-UniRule"/>
</dbReference>
<dbReference type="PANTHER" id="PTHR19370">
    <property type="entry name" value="NADH-CYTOCHROME B5 REDUCTASE"/>
    <property type="match status" value="1"/>
</dbReference>
<keyword evidence="30" id="KW-1185">Reference proteome</keyword>
<dbReference type="CDD" id="cd06183">
    <property type="entry name" value="cyt_b5_reduct_like"/>
    <property type="match status" value="1"/>
</dbReference>
<evidence type="ECO:0000256" key="9">
    <source>
        <dbReference type="ARBA" id="ARBA00022692"/>
    </source>
</evidence>
<evidence type="ECO:0000256" key="14">
    <source>
        <dbReference type="ARBA" id="ARBA00023002"/>
    </source>
</evidence>
<dbReference type="PRINTS" id="PR00371">
    <property type="entry name" value="FPNCR"/>
</dbReference>
<dbReference type="PROSITE" id="PS50255">
    <property type="entry name" value="CYTOCHROME_B5_2"/>
    <property type="match status" value="1"/>
</dbReference>
<comment type="pathway">
    <text evidence="3">Protein modification; peptidyl-diphthamide biosynthesis.</text>
</comment>
<dbReference type="Gene3D" id="3.10.120.10">
    <property type="entry name" value="Cytochrome b5-like heme/steroid binding domain"/>
    <property type="match status" value="1"/>
</dbReference>
<comment type="caution">
    <text evidence="26">Lacks conserved residue(s) required for the propagation of feature annotation.</text>
</comment>
<feature type="domain" description="FAD-binding FR-type" evidence="28">
    <location>
        <begin position="215"/>
        <end position="319"/>
    </location>
</feature>
<evidence type="ECO:0000256" key="12">
    <source>
        <dbReference type="ARBA" id="ARBA00022827"/>
    </source>
</evidence>
<dbReference type="Pfam" id="PF00173">
    <property type="entry name" value="Cyt-b5"/>
    <property type="match status" value="1"/>
</dbReference>
<dbReference type="InterPro" id="IPR039261">
    <property type="entry name" value="FNR_nucleotide-bd"/>
</dbReference>
<dbReference type="PRINTS" id="PR00363">
    <property type="entry name" value="CYTOCHROMEB5"/>
</dbReference>
<feature type="binding site" evidence="25">
    <location>
        <position position="270"/>
    </location>
    <ligand>
        <name>FAD</name>
        <dbReference type="ChEBI" id="CHEBI:57692"/>
    </ligand>
</feature>
<keyword evidence="16" id="KW-0520">NAD</keyword>
<feature type="transmembrane region" description="Helical" evidence="26">
    <location>
        <begin position="127"/>
        <end position="145"/>
    </location>
</feature>
<feature type="transmembrane region" description="Helical" evidence="26">
    <location>
        <begin position="157"/>
        <end position="179"/>
    </location>
</feature>
<dbReference type="SMART" id="SM01117">
    <property type="entry name" value="Cyt-b5"/>
    <property type="match status" value="1"/>
</dbReference>
<evidence type="ECO:0000256" key="7">
    <source>
        <dbReference type="ARBA" id="ARBA00022630"/>
    </source>
</evidence>
<comment type="similarity">
    <text evidence="4">Belongs to the flavoprotein pyridine nucleotide cytochrome reductase family.</text>
</comment>
<keyword evidence="18 26" id="KW-0472">Membrane</keyword>
<feature type="binding site" evidence="25">
    <location>
        <position position="285"/>
    </location>
    <ligand>
        <name>FAD</name>
        <dbReference type="ChEBI" id="CHEBI:57692"/>
    </ligand>
</feature>
<evidence type="ECO:0000256" key="10">
    <source>
        <dbReference type="ARBA" id="ARBA00022723"/>
    </source>
</evidence>
<dbReference type="EC" id="1.6.2.2" evidence="5"/>
<evidence type="ECO:0000256" key="24">
    <source>
        <dbReference type="ARBA" id="ARBA00049138"/>
    </source>
</evidence>
<keyword evidence="12 25" id="KW-0274">FAD</keyword>
<evidence type="ECO:0000256" key="20">
    <source>
        <dbReference type="ARBA" id="ARBA00038836"/>
    </source>
</evidence>
<keyword evidence="17" id="KW-0496">Mitochondrion</keyword>
<proteinExistence type="inferred from homology"/>
<dbReference type="InterPro" id="IPR001199">
    <property type="entry name" value="Cyt_B5-like_heme/steroid-bd"/>
</dbReference>
<keyword evidence="13 26" id="KW-1133">Transmembrane helix</keyword>
<dbReference type="Proteomes" id="UP001147746">
    <property type="component" value="Unassembled WGS sequence"/>
</dbReference>
<evidence type="ECO:0000256" key="4">
    <source>
        <dbReference type="ARBA" id="ARBA00006105"/>
    </source>
</evidence>
<feature type="binding site" evidence="25">
    <location>
        <position position="294"/>
    </location>
    <ligand>
        <name>FAD</name>
        <dbReference type="ChEBI" id="CHEBI:57692"/>
    </ligand>
</feature>
<evidence type="ECO:0000256" key="2">
    <source>
        <dbReference type="ARBA" id="ARBA00004572"/>
    </source>
</evidence>
<gene>
    <name evidence="29" type="ORF">N7476_006033</name>
</gene>
<feature type="domain" description="Cytochrome b5 heme-binding" evidence="27">
    <location>
        <begin position="11"/>
        <end position="87"/>
    </location>
</feature>
<evidence type="ECO:0000256" key="21">
    <source>
        <dbReference type="ARBA" id="ARBA00039438"/>
    </source>
</evidence>
<evidence type="ECO:0000256" key="13">
    <source>
        <dbReference type="ARBA" id="ARBA00022989"/>
    </source>
</evidence>
<dbReference type="GO" id="GO:0090524">
    <property type="term" value="F:cytochrome-b5 reductase activity, acting on NADH"/>
    <property type="evidence" value="ECO:0007669"/>
    <property type="project" value="UniProtKB-EC"/>
</dbReference>
<comment type="subcellular location">
    <subcellularLocation>
        <location evidence="2">Mitochondrion outer membrane</location>
        <topology evidence="2">Single-pass membrane protein</topology>
    </subcellularLocation>
</comment>
<dbReference type="PROSITE" id="PS00191">
    <property type="entry name" value="CYTOCHROME_B5_1"/>
    <property type="match status" value="1"/>
</dbReference>
<evidence type="ECO:0000256" key="23">
    <source>
        <dbReference type="ARBA" id="ARBA00047682"/>
    </source>
</evidence>
<dbReference type="PROSITE" id="PS51384">
    <property type="entry name" value="FAD_FR"/>
    <property type="match status" value="1"/>
</dbReference>
<dbReference type="EMBL" id="JAPZBO010000005">
    <property type="protein sequence ID" value="KAJ5315726.1"/>
    <property type="molecule type" value="Genomic_DNA"/>
</dbReference>
<dbReference type="FunFam" id="2.40.30.10:FF:000032">
    <property type="entry name" value="NADH-cytochrome b5 reductase"/>
    <property type="match status" value="1"/>
</dbReference>
<evidence type="ECO:0000256" key="8">
    <source>
        <dbReference type="ARBA" id="ARBA00022679"/>
    </source>
</evidence>
<dbReference type="GO" id="GO:0005783">
    <property type="term" value="C:endoplasmic reticulum"/>
    <property type="evidence" value="ECO:0007669"/>
    <property type="project" value="TreeGrafter"/>
</dbReference>
<dbReference type="InterPro" id="IPR001834">
    <property type="entry name" value="CBR-like"/>
</dbReference>
<dbReference type="Gene3D" id="2.40.30.10">
    <property type="entry name" value="Translation factors"/>
    <property type="match status" value="1"/>
</dbReference>
<dbReference type="AlphaFoldDB" id="A0A9W9U450"/>
<evidence type="ECO:0000256" key="15">
    <source>
        <dbReference type="ARBA" id="ARBA00023004"/>
    </source>
</evidence>
<protein>
    <recommendedName>
        <fullName evidence="21">NADH-cytochrome b5 reductase 1</fullName>
        <ecNumber evidence="5">1.6.2.2</ecNumber>
    </recommendedName>
    <alternativeName>
        <fullName evidence="22">Microsomal cytochrome b reductase</fullName>
    </alternativeName>
</protein>
<evidence type="ECO:0000256" key="19">
    <source>
        <dbReference type="ARBA" id="ARBA00037104"/>
    </source>
</evidence>